<reference evidence="1" key="1">
    <citation type="journal article" date="2015" name="Proc. Natl. Acad. Sci. U.S.A.">
        <title>Networks of energetic and metabolic interactions define dynamics in microbial communities.</title>
        <authorList>
            <person name="Embree M."/>
            <person name="Liu J.K."/>
            <person name="Al-Bassam M.M."/>
            <person name="Zengler K."/>
        </authorList>
    </citation>
    <scope>NUCLEOTIDE SEQUENCE</scope>
</reference>
<gene>
    <name evidence="1" type="ORF">ASZ90_019472</name>
</gene>
<organism evidence="1">
    <name type="scientific">hydrocarbon metagenome</name>
    <dbReference type="NCBI Taxonomy" id="938273"/>
    <lineage>
        <taxon>unclassified sequences</taxon>
        <taxon>metagenomes</taxon>
        <taxon>ecological metagenomes</taxon>
    </lineage>
</organism>
<dbReference type="EMBL" id="LNQE01001892">
    <property type="protein sequence ID" value="KUG03132.1"/>
    <property type="molecule type" value="Genomic_DNA"/>
</dbReference>
<dbReference type="AlphaFoldDB" id="A0A0W8E3C0"/>
<comment type="caution">
    <text evidence="1">The sequence shown here is derived from an EMBL/GenBank/DDBJ whole genome shotgun (WGS) entry which is preliminary data.</text>
</comment>
<sequence>MYSDHGFNEEIIDQYLGTLYNLKTLLHIKKELGDYVDITDRYFGYNPCCDSGFVYFCSVIAIIFSLSEEQEIIIAEEFYTRQDFLDKYPDIPSGDIDEEIEVAEILLPAAYVDICEKVAKDISKDTSFSYRRINETTSHIYFCADEWPFREDLFDFFIRVRKIAEGMEVAA</sequence>
<accession>A0A0W8E3C0</accession>
<protein>
    <submittedName>
        <fullName evidence="1">Uncharacterized protein</fullName>
    </submittedName>
</protein>
<evidence type="ECO:0000313" key="1">
    <source>
        <dbReference type="EMBL" id="KUG03132.1"/>
    </source>
</evidence>
<name>A0A0W8E3C0_9ZZZZ</name>
<proteinExistence type="predicted"/>